<keyword evidence="2 5" id="KW-0812">Transmembrane</keyword>
<dbReference type="EMBL" id="REFJ01000001">
    <property type="protein sequence ID" value="RMA82768.1"/>
    <property type="molecule type" value="Genomic_DNA"/>
</dbReference>
<evidence type="ECO:0000256" key="1">
    <source>
        <dbReference type="ARBA" id="ARBA00004651"/>
    </source>
</evidence>
<keyword evidence="8" id="KW-1185">Reference proteome</keyword>
<dbReference type="InterPro" id="IPR011527">
    <property type="entry name" value="ABC1_TM_dom"/>
</dbReference>
<evidence type="ECO:0000313" key="8">
    <source>
        <dbReference type="Proteomes" id="UP000267187"/>
    </source>
</evidence>
<proteinExistence type="predicted"/>
<dbReference type="Proteomes" id="UP000267187">
    <property type="component" value="Unassembled WGS sequence"/>
</dbReference>
<dbReference type="PANTHER" id="PTHR43394">
    <property type="entry name" value="ATP-DEPENDENT PERMEASE MDL1, MITOCHONDRIAL"/>
    <property type="match status" value="1"/>
</dbReference>
<dbReference type="InterPro" id="IPR003439">
    <property type="entry name" value="ABC_transporter-like_ATP-bd"/>
</dbReference>
<keyword evidence="4 5" id="KW-0472">Membrane</keyword>
<dbReference type="AlphaFoldDB" id="A0A3M0AJ79"/>
<dbReference type="InterPro" id="IPR039421">
    <property type="entry name" value="Type_1_exporter"/>
</dbReference>
<feature type="transmembrane region" description="Helical" evidence="5">
    <location>
        <begin position="55"/>
        <end position="72"/>
    </location>
</feature>
<dbReference type="InterPro" id="IPR027417">
    <property type="entry name" value="P-loop_NTPase"/>
</dbReference>
<feature type="domain" description="ABC transmembrane type-1" evidence="6">
    <location>
        <begin position="23"/>
        <end position="294"/>
    </location>
</feature>
<dbReference type="RefSeq" id="WP_147434511.1">
    <property type="nucleotide sequence ID" value="NZ_REFJ01000001.1"/>
</dbReference>
<gene>
    <name evidence="7" type="ORF">DFR27_0729</name>
</gene>
<comment type="subcellular location">
    <subcellularLocation>
        <location evidence="1">Cell membrane</location>
        <topology evidence="1">Multi-pass membrane protein</topology>
    </subcellularLocation>
</comment>
<dbReference type="GO" id="GO:0016887">
    <property type="term" value="F:ATP hydrolysis activity"/>
    <property type="evidence" value="ECO:0007669"/>
    <property type="project" value="InterPro"/>
</dbReference>
<evidence type="ECO:0000259" key="6">
    <source>
        <dbReference type="PROSITE" id="PS50929"/>
    </source>
</evidence>
<evidence type="ECO:0000256" key="3">
    <source>
        <dbReference type="ARBA" id="ARBA00022989"/>
    </source>
</evidence>
<dbReference type="Pfam" id="PF00005">
    <property type="entry name" value="ABC_tran"/>
    <property type="match status" value="1"/>
</dbReference>
<evidence type="ECO:0000313" key="7">
    <source>
        <dbReference type="EMBL" id="RMA82768.1"/>
    </source>
</evidence>
<sequence length="526" mass="58706">MKSKHDALVHTQLTRMGKTYIYVVAIISTLLSLVLPLSILVLFEKIIPNNSTDSLIAIYLIIMVAISLDYVLKIAEAKFLNRQGSQAGRKLLTAIYVAFIAADKKLFKRKKYGVYLEDIRAIEQAKEALMSEDIKLAATITSGLVVLLVITGIEPVTGVLLCVGTMVSYLWTHRYKAVRSTTLVDKSVTEGKANTAIIDVVTAPYKVKSSSMEYRSERYLSPIIDSREEKGSRNEALSTLVNSHIGLINQFCLFVVIVVAASRVIDGVVSQGVLAAIVMLVNRYFSFLQQFINFDQSKSLNLKIIQSINDIFALVSPRDEAKYSSEAVDTLVLHGVECQRGKVGFITGGSGSGKTYTQKLLTQEVELVHPEFGKVNGLNIDEFSLDFSREHIIRVTRGGSFIDGTLIDNLTCFNPELHNLCYYLAEAFRIRPIIDDLPKGFYTEVSRTQRLPFSKKTHYLMLIIRATLCEKDILLLDEVDQVFSQAEIEGIARVLANQRRNFFTLIASKQSFSGDLFQTVPVKVNT</sequence>
<dbReference type="SUPFAM" id="SSF52540">
    <property type="entry name" value="P-loop containing nucleoside triphosphate hydrolases"/>
    <property type="match status" value="1"/>
</dbReference>
<dbReference type="SUPFAM" id="SSF90123">
    <property type="entry name" value="ABC transporter transmembrane region"/>
    <property type="match status" value="1"/>
</dbReference>
<dbReference type="GO" id="GO:0005886">
    <property type="term" value="C:plasma membrane"/>
    <property type="evidence" value="ECO:0007669"/>
    <property type="project" value="UniProtKB-SubCell"/>
</dbReference>
<dbReference type="PROSITE" id="PS50929">
    <property type="entry name" value="ABC_TM1F"/>
    <property type="match status" value="1"/>
</dbReference>
<accession>A0A3M0AJ79</accession>
<reference evidence="7 8" key="1">
    <citation type="submission" date="2018-10" db="EMBL/GenBank/DDBJ databases">
        <title>Genomic Encyclopedia of Type Strains, Phase IV (KMG-IV): sequencing the most valuable type-strain genomes for metagenomic binning, comparative biology and taxonomic classification.</title>
        <authorList>
            <person name="Goeker M."/>
        </authorList>
    </citation>
    <scope>NUCLEOTIDE SEQUENCE [LARGE SCALE GENOMIC DNA]</scope>
    <source>
        <strain evidence="7 8">DSM 25080</strain>
    </source>
</reference>
<dbReference type="GO" id="GO:0005524">
    <property type="term" value="F:ATP binding"/>
    <property type="evidence" value="ECO:0007669"/>
    <property type="project" value="InterPro"/>
</dbReference>
<dbReference type="Pfam" id="PF00664">
    <property type="entry name" value="ABC_membrane"/>
    <property type="match status" value="1"/>
</dbReference>
<organism evidence="7 8">
    <name type="scientific">Umboniibacter marinipuniceus</name>
    <dbReference type="NCBI Taxonomy" id="569599"/>
    <lineage>
        <taxon>Bacteria</taxon>
        <taxon>Pseudomonadati</taxon>
        <taxon>Pseudomonadota</taxon>
        <taxon>Gammaproteobacteria</taxon>
        <taxon>Cellvibrionales</taxon>
        <taxon>Cellvibrionaceae</taxon>
        <taxon>Umboniibacter</taxon>
    </lineage>
</organism>
<dbReference type="Gene3D" id="1.20.1560.10">
    <property type="entry name" value="ABC transporter type 1, transmembrane domain"/>
    <property type="match status" value="1"/>
</dbReference>
<feature type="transmembrane region" description="Helical" evidence="5">
    <location>
        <begin position="156"/>
        <end position="172"/>
    </location>
</feature>
<comment type="caution">
    <text evidence="7">The sequence shown here is derived from an EMBL/GenBank/DDBJ whole genome shotgun (WGS) entry which is preliminary data.</text>
</comment>
<dbReference type="Gene3D" id="3.40.50.300">
    <property type="entry name" value="P-loop containing nucleotide triphosphate hydrolases"/>
    <property type="match status" value="1"/>
</dbReference>
<evidence type="ECO:0000256" key="2">
    <source>
        <dbReference type="ARBA" id="ARBA00022692"/>
    </source>
</evidence>
<dbReference type="GO" id="GO:0140359">
    <property type="term" value="F:ABC-type transporter activity"/>
    <property type="evidence" value="ECO:0007669"/>
    <property type="project" value="InterPro"/>
</dbReference>
<evidence type="ECO:0000256" key="5">
    <source>
        <dbReference type="SAM" id="Phobius"/>
    </source>
</evidence>
<name>A0A3M0AJ79_9GAMM</name>
<evidence type="ECO:0000256" key="4">
    <source>
        <dbReference type="ARBA" id="ARBA00023136"/>
    </source>
</evidence>
<dbReference type="InterPro" id="IPR036640">
    <property type="entry name" value="ABC1_TM_sf"/>
</dbReference>
<dbReference type="OrthoDB" id="5827713at2"/>
<feature type="transmembrane region" description="Helical" evidence="5">
    <location>
        <begin position="20"/>
        <end position="43"/>
    </location>
</feature>
<keyword evidence="3 5" id="KW-1133">Transmembrane helix</keyword>
<protein>
    <submittedName>
        <fullName evidence="7">ABC transporter family protein</fullName>
    </submittedName>
</protein>